<dbReference type="Pfam" id="PF13091">
    <property type="entry name" value="PLDc_2"/>
    <property type="match status" value="1"/>
</dbReference>
<organism evidence="2 3">
    <name type="scientific">Brevibacterium yomogidense</name>
    <dbReference type="NCBI Taxonomy" id="946573"/>
    <lineage>
        <taxon>Bacteria</taxon>
        <taxon>Bacillati</taxon>
        <taxon>Actinomycetota</taxon>
        <taxon>Actinomycetes</taxon>
        <taxon>Micrococcales</taxon>
        <taxon>Brevibacteriaceae</taxon>
        <taxon>Brevibacterium</taxon>
    </lineage>
</organism>
<dbReference type="InterPro" id="IPR001736">
    <property type="entry name" value="PLipase_D/transphosphatidylase"/>
</dbReference>
<evidence type="ECO:0000313" key="2">
    <source>
        <dbReference type="EMBL" id="SLM99233.1"/>
    </source>
</evidence>
<sequence length="612" mass="65168">MLGPDDQLLLTDALRPPVGFDIECAVATTYSLTVESVLVAPMSFAMSHGDVLPQGSEGDTVGVLDAVQRYIDLTTVFVQSGGIHLPASHSRILTFLEDSIVEVEPPERTGSFHPKVWAVRYGADDLPPHHRLIITSRNLTQDSSWDTILVLDESADGPIEGRPAADFVRRLPDLATRPTDENGGERARRVEGLADSLATARFALPAPYTDGSLLPMGLGEAEWPFPQSAEKALVISPFLAAGQLDAVRSSAEDATLISRADSMNALGGHALRAWDTRVLHAAAEGTDDDAEMDSDGTSPVLMETGLHAKTVVLDGADGESITVTGSANITQSAWTRNVEFDVILRGPTATTGVDAVLGGGGAPIGLRSITEPFTPEHEEPETDTERAVRYRIEHFHRELARRQPVLDVTILDDNTVSVRLDLDVPDDALTANTTVWLQSVAATARGMESEGVWTVAPVNVTRFLAVETTEDVDGAAVTRRCILTCALSGDPIDRRRAALAAILSSPRSVLLYLAMLLGLDPNDAVLAADAQGDGSADASLTAASGEPPGAGLPPIVLFEPLMHATRDPKQLATVAGQIDELRAMPGAEERLPQEFLDMWDVVLATVRPKGAP</sequence>
<evidence type="ECO:0000259" key="1">
    <source>
        <dbReference type="PROSITE" id="PS50035"/>
    </source>
</evidence>
<dbReference type="PROSITE" id="PS50035">
    <property type="entry name" value="PLD"/>
    <property type="match status" value="1"/>
</dbReference>
<dbReference type="Gene3D" id="3.30.870.10">
    <property type="entry name" value="Endonuclease Chain A"/>
    <property type="match status" value="1"/>
</dbReference>
<dbReference type="SUPFAM" id="SSF56024">
    <property type="entry name" value="Phospholipase D/nuclease"/>
    <property type="match status" value="1"/>
</dbReference>
<name>A0A1X6XJB6_9MICO</name>
<dbReference type="AlphaFoldDB" id="A0A1X6XJB6"/>
<dbReference type="EMBL" id="FWFF01000017">
    <property type="protein sequence ID" value="SLM99233.1"/>
    <property type="molecule type" value="Genomic_DNA"/>
</dbReference>
<dbReference type="InterPro" id="IPR059166">
    <property type="entry name" value="PLD-like_cat"/>
</dbReference>
<dbReference type="Proteomes" id="UP000196581">
    <property type="component" value="Unassembled WGS sequence"/>
</dbReference>
<dbReference type="RefSeq" id="WP_087007969.1">
    <property type="nucleotide sequence ID" value="NZ_FWFF01000017.1"/>
</dbReference>
<proteinExistence type="predicted"/>
<protein>
    <recommendedName>
        <fullName evidence="1">PLD phosphodiesterase domain-containing protein</fullName>
    </recommendedName>
</protein>
<dbReference type="InterPro" id="IPR025202">
    <property type="entry name" value="PLD-like_dom"/>
</dbReference>
<dbReference type="GO" id="GO:0006793">
    <property type="term" value="P:phosphorus metabolic process"/>
    <property type="evidence" value="ECO:0007669"/>
    <property type="project" value="UniProtKB-ARBA"/>
</dbReference>
<evidence type="ECO:0000313" key="3">
    <source>
        <dbReference type="Proteomes" id="UP000196581"/>
    </source>
</evidence>
<reference evidence="3" key="1">
    <citation type="submission" date="2017-02" db="EMBL/GenBank/DDBJ databases">
        <authorList>
            <person name="Dridi B."/>
        </authorList>
    </citation>
    <scope>NUCLEOTIDE SEQUENCE [LARGE SCALE GENOMIC DNA]</scope>
    <source>
        <strain evidence="3">B Co 03.10</strain>
    </source>
</reference>
<dbReference type="CDD" id="cd09176">
    <property type="entry name" value="PLDc_unchar6"/>
    <property type="match status" value="1"/>
</dbReference>
<gene>
    <name evidence="2" type="ORF">FM105_10620</name>
</gene>
<accession>A0A1X6XJB6</accession>
<keyword evidence="3" id="KW-1185">Reference proteome</keyword>
<dbReference type="GO" id="GO:0003824">
    <property type="term" value="F:catalytic activity"/>
    <property type="evidence" value="ECO:0007669"/>
    <property type="project" value="InterPro"/>
</dbReference>
<feature type="domain" description="PLD phosphodiesterase" evidence="1">
    <location>
        <begin position="302"/>
        <end position="333"/>
    </location>
</feature>